<dbReference type="GO" id="GO:0030288">
    <property type="term" value="C:outer membrane-bounded periplasmic space"/>
    <property type="evidence" value="ECO:0007669"/>
    <property type="project" value="TreeGrafter"/>
</dbReference>
<feature type="transmembrane region" description="Helical" evidence="6">
    <location>
        <begin position="56"/>
        <end position="78"/>
    </location>
</feature>
<dbReference type="PROSITE" id="PS50106">
    <property type="entry name" value="PDZ"/>
    <property type="match status" value="1"/>
</dbReference>
<dbReference type="GO" id="GO:0006508">
    <property type="term" value="P:proteolysis"/>
    <property type="evidence" value="ECO:0007669"/>
    <property type="project" value="UniProtKB-KW"/>
</dbReference>
<evidence type="ECO:0000313" key="8">
    <source>
        <dbReference type="EMBL" id="KKS57619.1"/>
    </source>
</evidence>
<dbReference type="Proteomes" id="UP000034837">
    <property type="component" value="Unassembled WGS sequence"/>
</dbReference>
<dbReference type="Pfam" id="PF17820">
    <property type="entry name" value="PDZ_6"/>
    <property type="match status" value="1"/>
</dbReference>
<dbReference type="InterPro" id="IPR001478">
    <property type="entry name" value="PDZ"/>
</dbReference>
<evidence type="ECO:0000256" key="5">
    <source>
        <dbReference type="RuleBase" id="RU004404"/>
    </source>
</evidence>
<dbReference type="AlphaFoldDB" id="A0A0G1A9I7"/>
<dbReference type="Gene3D" id="3.30.750.44">
    <property type="match status" value="1"/>
</dbReference>
<dbReference type="EMBL" id="LCDO01000001">
    <property type="protein sequence ID" value="KKS57619.1"/>
    <property type="molecule type" value="Genomic_DNA"/>
</dbReference>
<keyword evidence="6" id="KW-1133">Transmembrane helix</keyword>
<proteinExistence type="inferred from homology"/>
<keyword evidence="3 5" id="KW-0378">Hydrolase</keyword>
<evidence type="ECO:0000256" key="2">
    <source>
        <dbReference type="ARBA" id="ARBA00022670"/>
    </source>
</evidence>
<evidence type="ECO:0000256" key="1">
    <source>
        <dbReference type="ARBA" id="ARBA00009179"/>
    </source>
</evidence>
<dbReference type="NCBIfam" id="TIGR00225">
    <property type="entry name" value="prc"/>
    <property type="match status" value="1"/>
</dbReference>
<dbReference type="Gene3D" id="2.30.42.10">
    <property type="match status" value="1"/>
</dbReference>
<dbReference type="InterPro" id="IPR005151">
    <property type="entry name" value="Tail-specific_protease"/>
</dbReference>
<evidence type="ECO:0000313" key="9">
    <source>
        <dbReference type="Proteomes" id="UP000034837"/>
    </source>
</evidence>
<sequence length="464" mass="50948">MKNLESWGLKLNIKNKTDPWSGLLGGFLRSGNLTIIMPDFKIFFKKGEERRIQSRHLFLGSLLVILILISFFTGVLFAKNQESVVAISAPVTTSSVKITGLGTTNKLFTVDFNLYWDVWNKLQEKFIGKPVADDNLFYSSLEGLVAAANDPYTVFLRPQKAERFSQDLAGSFSGIGAELGMKKEVITIVAPLSESPAEKAGIKAGDKVLAVDGKDTYGWTLDEAVNKIRGKKGTPVKLLILRNNESAPREISIIRDTIVIKSVKWEMKNNAAYIQISNFNEDTAGLFDKAVTELISKNPSAFIIDLRNDPGGFLDTAVRLASEWIPKGKVVTEKFSDGHEENYISDGKHRLDNFETYVLINQGSASASEILAGALQDYGKATLVGEKSFGKGSVQEYEQLSDGSALKITVAEWLTPKGRHINNNGIEPDIKMVPVAASSTASVVENLVNPQKDTVLEDVLKLIK</sequence>
<dbReference type="Pfam" id="PF03572">
    <property type="entry name" value="Peptidase_S41"/>
    <property type="match status" value="1"/>
</dbReference>
<keyword evidence="2 5" id="KW-0645">Protease</keyword>
<keyword evidence="6" id="KW-0472">Membrane</keyword>
<evidence type="ECO:0000256" key="6">
    <source>
        <dbReference type="SAM" id="Phobius"/>
    </source>
</evidence>
<dbReference type="InterPro" id="IPR041489">
    <property type="entry name" value="PDZ_6"/>
</dbReference>
<evidence type="ECO:0000259" key="7">
    <source>
        <dbReference type="PROSITE" id="PS50106"/>
    </source>
</evidence>
<comment type="similarity">
    <text evidence="1 5">Belongs to the peptidase S41A family.</text>
</comment>
<keyword evidence="6" id="KW-0812">Transmembrane</keyword>
<dbReference type="PANTHER" id="PTHR32060:SF30">
    <property type="entry name" value="CARBOXY-TERMINAL PROCESSING PROTEASE CTPA"/>
    <property type="match status" value="1"/>
</dbReference>
<dbReference type="FunFam" id="2.30.42.10:FF:000063">
    <property type="entry name" value="Peptidase, S41 family"/>
    <property type="match status" value="1"/>
</dbReference>
<dbReference type="SMART" id="SM00245">
    <property type="entry name" value="TSPc"/>
    <property type="match status" value="1"/>
</dbReference>
<dbReference type="CDD" id="cd07560">
    <property type="entry name" value="Peptidase_S41_CPP"/>
    <property type="match status" value="1"/>
</dbReference>
<organism evidence="8 9">
    <name type="scientific">Candidatus Magasanikbacteria bacterium GW2011_GWA2_42_32</name>
    <dbReference type="NCBI Taxonomy" id="1619039"/>
    <lineage>
        <taxon>Bacteria</taxon>
        <taxon>Candidatus Magasanikiibacteriota</taxon>
    </lineage>
</organism>
<dbReference type="InterPro" id="IPR036034">
    <property type="entry name" value="PDZ_sf"/>
</dbReference>
<dbReference type="GO" id="GO:0008236">
    <property type="term" value="F:serine-type peptidase activity"/>
    <property type="evidence" value="ECO:0007669"/>
    <property type="project" value="UniProtKB-KW"/>
</dbReference>
<evidence type="ECO:0000256" key="3">
    <source>
        <dbReference type="ARBA" id="ARBA00022801"/>
    </source>
</evidence>
<keyword evidence="4 5" id="KW-0720">Serine protease</keyword>
<comment type="caution">
    <text evidence="8">The sequence shown here is derived from an EMBL/GenBank/DDBJ whole genome shotgun (WGS) entry which is preliminary data.</text>
</comment>
<accession>A0A0G1A9I7</accession>
<dbReference type="GO" id="GO:0007165">
    <property type="term" value="P:signal transduction"/>
    <property type="evidence" value="ECO:0007669"/>
    <property type="project" value="TreeGrafter"/>
</dbReference>
<dbReference type="CDD" id="cd06782">
    <property type="entry name" value="cpPDZ_CPP-like"/>
    <property type="match status" value="1"/>
</dbReference>
<dbReference type="SUPFAM" id="SSF50156">
    <property type="entry name" value="PDZ domain-like"/>
    <property type="match status" value="1"/>
</dbReference>
<dbReference type="SUPFAM" id="SSF52096">
    <property type="entry name" value="ClpP/crotonase"/>
    <property type="match status" value="1"/>
</dbReference>
<dbReference type="GO" id="GO:0004175">
    <property type="term" value="F:endopeptidase activity"/>
    <property type="evidence" value="ECO:0007669"/>
    <property type="project" value="TreeGrafter"/>
</dbReference>
<dbReference type="PANTHER" id="PTHR32060">
    <property type="entry name" value="TAIL-SPECIFIC PROTEASE"/>
    <property type="match status" value="1"/>
</dbReference>
<protein>
    <submittedName>
        <fullName evidence="8">Carboxyl-terminal protease</fullName>
    </submittedName>
</protein>
<name>A0A0G1A9I7_9BACT</name>
<dbReference type="Gene3D" id="3.90.226.10">
    <property type="entry name" value="2-enoyl-CoA Hydratase, Chain A, domain 1"/>
    <property type="match status" value="1"/>
</dbReference>
<evidence type="ECO:0000256" key="4">
    <source>
        <dbReference type="ARBA" id="ARBA00022825"/>
    </source>
</evidence>
<dbReference type="SMART" id="SM00228">
    <property type="entry name" value="PDZ"/>
    <property type="match status" value="1"/>
</dbReference>
<dbReference type="InterPro" id="IPR029045">
    <property type="entry name" value="ClpP/crotonase-like_dom_sf"/>
</dbReference>
<feature type="domain" description="PDZ" evidence="7">
    <location>
        <begin position="161"/>
        <end position="229"/>
    </location>
</feature>
<reference evidence="8 9" key="1">
    <citation type="journal article" date="2015" name="Nature">
        <title>rRNA introns, odd ribosomes, and small enigmatic genomes across a large radiation of phyla.</title>
        <authorList>
            <person name="Brown C.T."/>
            <person name="Hug L.A."/>
            <person name="Thomas B.C."/>
            <person name="Sharon I."/>
            <person name="Castelle C.J."/>
            <person name="Singh A."/>
            <person name="Wilkins M.J."/>
            <person name="Williams K.H."/>
            <person name="Banfield J.F."/>
        </authorList>
    </citation>
    <scope>NUCLEOTIDE SEQUENCE [LARGE SCALE GENOMIC DNA]</scope>
</reference>
<gene>
    <name evidence="8" type="ORF">UV20_C0001G0259</name>
</gene>
<dbReference type="InterPro" id="IPR004447">
    <property type="entry name" value="Peptidase_S41A"/>
</dbReference>